<proteinExistence type="predicted"/>
<dbReference type="RefSeq" id="WP_198947566.1">
    <property type="nucleotide sequence ID" value="NZ_NEWD01000023.1"/>
</dbReference>
<comment type="caution">
    <text evidence="1">The sequence shown here is derived from an EMBL/GenBank/DDBJ whole genome shotgun (WGS) entry which is preliminary data.</text>
</comment>
<dbReference type="AlphaFoldDB" id="A0A229VWS2"/>
<sequence length="345" mass="39458">MTDDTETTTVICDSCGTPWPPDTMRTCDCCGNGCCEDCMRRCDRCDDVLCPDCIETCERCGGECCDNCQRICERCLTHLCADCVEVCDRCGDIYCPDCVEWDDIEGHCVCEDCWNTEPDYRDPYEGVPHAEHAYTYGLEIEIDGHHDSEPLRDSRLIAGWKPDQSLCDGGMEYQTQPLPWDTETMDELETLIAGIEPGGCGECAGGHIHIRRTERQTPARWYHALTGIDHAQTIDLNMRHATNENRWCELRHDAYHGKCTAVNDDHPETIELRTFGAWNSYSAHQLRPALTWVHAMWRFFQHHPLHSLKETDIRRMAYVQARQATDHKVHAIQHLVDAANGRRNH</sequence>
<evidence type="ECO:0000313" key="1">
    <source>
        <dbReference type="EMBL" id="OXN00053.1"/>
    </source>
</evidence>
<reference evidence="1 2" key="1">
    <citation type="submission" date="2017-05" db="EMBL/GenBank/DDBJ databases">
        <title>Bifidobacterium vansinderenii sp. nov.</title>
        <authorList>
            <person name="Lugli G.A."/>
            <person name="Duranti S."/>
            <person name="Mangifesta M."/>
        </authorList>
    </citation>
    <scope>NUCLEOTIDE SEQUENCE [LARGE SCALE GENOMIC DNA]</scope>
    <source>
        <strain evidence="1 2">Tam10B</strain>
    </source>
</reference>
<name>A0A229VWS2_9BIFI</name>
<accession>A0A229VWS2</accession>
<dbReference type="Proteomes" id="UP000215433">
    <property type="component" value="Unassembled WGS sequence"/>
</dbReference>
<keyword evidence="2" id="KW-1185">Reference proteome</keyword>
<protein>
    <recommendedName>
        <fullName evidence="3">Amidoligase enzyme</fullName>
    </recommendedName>
</protein>
<gene>
    <name evidence="1" type="ORF">Tam10B_1688</name>
</gene>
<evidence type="ECO:0008006" key="3">
    <source>
        <dbReference type="Google" id="ProtNLM"/>
    </source>
</evidence>
<evidence type="ECO:0000313" key="2">
    <source>
        <dbReference type="Proteomes" id="UP000215433"/>
    </source>
</evidence>
<dbReference type="EMBL" id="NEWD01000023">
    <property type="protein sequence ID" value="OXN00053.1"/>
    <property type="molecule type" value="Genomic_DNA"/>
</dbReference>
<organism evidence="1 2">
    <name type="scientific">Bifidobacterium vansinderenii</name>
    <dbReference type="NCBI Taxonomy" id="1984871"/>
    <lineage>
        <taxon>Bacteria</taxon>
        <taxon>Bacillati</taxon>
        <taxon>Actinomycetota</taxon>
        <taxon>Actinomycetes</taxon>
        <taxon>Bifidobacteriales</taxon>
        <taxon>Bifidobacteriaceae</taxon>
        <taxon>Bifidobacterium</taxon>
    </lineage>
</organism>